<dbReference type="Proteomes" id="UP000254866">
    <property type="component" value="Unassembled WGS sequence"/>
</dbReference>
<dbReference type="Gene3D" id="3.40.50.300">
    <property type="entry name" value="P-loop containing nucleotide triphosphate hydrolases"/>
    <property type="match status" value="1"/>
</dbReference>
<dbReference type="PROSITE" id="PS50088">
    <property type="entry name" value="ANK_REPEAT"/>
    <property type="match status" value="5"/>
</dbReference>
<dbReference type="SMART" id="SM00248">
    <property type="entry name" value="ANK"/>
    <property type="match status" value="6"/>
</dbReference>
<dbReference type="EMBL" id="NPIC01000012">
    <property type="protein sequence ID" value="RDL31530.1"/>
    <property type="molecule type" value="Genomic_DNA"/>
</dbReference>
<dbReference type="SUPFAM" id="SSF52540">
    <property type="entry name" value="P-loop containing nucleoside triphosphate hydrolases"/>
    <property type="match status" value="1"/>
</dbReference>
<dbReference type="InterPro" id="IPR056884">
    <property type="entry name" value="NPHP3-like_N"/>
</dbReference>
<feature type="region of interest" description="Disordered" evidence="3">
    <location>
        <begin position="1021"/>
        <end position="1107"/>
    </location>
</feature>
<feature type="compositionally biased region" description="Polar residues" evidence="3">
    <location>
        <begin position="999"/>
        <end position="1008"/>
    </location>
</feature>
<feature type="compositionally biased region" description="Acidic residues" evidence="3">
    <location>
        <begin position="1074"/>
        <end position="1084"/>
    </location>
</feature>
<keyword evidence="1" id="KW-0677">Repeat</keyword>
<sequence>MAGNVGLSLIHEPDTSGVGAHDTAVDIVFIHGLGSSPSKTWTANETGTFWPKEFLPKSIPSCRILVYGYQSQVTDSTKASSILTHAGDLLEALIIHRSHNQKASVIPTKQINSKFIFVCHSLGGLVVQQALITATNSLQPDHRKIRDAISAIVFLGTPHHIDSSSLAKALQYSEPKVRHAELTCAHFPHLKQTALHFASILQEFQYIHPQKLSNINTVSFFEELPIPGIGLVVDYPSALSTPSTLIPLHANHETICRFKSFNEPNYLRVVGELKKFVSPYIENRSVADYKGILRWLQIDNGGDTFNPAPAGTGNWFLNHREFKSWVDDRSSILWIKGNPASGKTILLSSIIQTLKTPAFKKKPTIIAYHYFHHGSSGTSPSALYQSLLFQILSQNPSVMSDFTSLLYEKRHWYTKPDKPNADWKTWMSTHLIDFLEEIVKQASRTHELRIFVDGLDECREEELPSVLSLLSLIDSTVSENPIKLCISSRPCPYQKLWCHPHHRKISLEYDNVTDIQQFAELQVAARFPQLQDRKGLAEALVEKASGTFLWVELVLNTLSQLEYSREIPESLLLGIPSNLQGFFQFIYDRIVQKKDILGTMAKRALRWVTFARRPLLLKELEVALGVCEPPHDISSGISPDIVAKGTSSPQSVGIDQIINTCGGLLVVRGPNATVQLVHQTVRDFLLSMAAIEGSKLRAPTVNPLKNGNILIAEDCVLYLSSMEMSDKPRKSFENEESSFLEYAVSYWAEHAKLADSPGFSQVVLLKNLRWPSTKVLDYWAHLYHQKARDGTRFEYFGWTALHASAAFGLQNLALVIFEAEQHQFSSCDIGDAVGRTPLSWAAEKGHISIAKLLLQKGASIATRDTRHGLSPLQWAALQGNLEVVKLLLEAGASPDENVSGCTALSLAAARGHEPVLKILLDKGATPNLFDMHSGCTPLHLSAGYGNEAAVSQLLAHGANPNLVDKFRKQTPLYYAISGSHHAVVKLLLDHGGGMRESSAEPSTDTSRSWPDRIGYSFLKTLEITPRSSSRSSSTTTQAPSGSVSGSGSGSHAPIGGTHKGSNKTSKKRSHESPEDGADGGDGDSGDGPNKKPALGPNPTTSGEEPKLNLACPYFKHDPGRYGSMKLCHGPVGWPTVARLKDHLYKRHWVKVCSRCCSIYKDNVELEAHYKATTACTVKLDRNYADGFDDNQERRFRPKKRGVEEVQYWKMVYQILFPTVGISSIPSPWYENVSKKSYDESCASARLHDPLLRNEVQQLVGDPTLVGPLLDIINRHQSVSVRPAMEGHGRSPQMPVLPPQGANDDGLSMYQPAPFDLPSSSYDGSVFPQMPWMPSFLQPPHSQSDSGFWTDSSAITEGDGLEFAFQATGFGDIPLAQNSTAAQISQAREPSQDVSRNAPGSLMFSPTEVYSTVHNNLDSGFLWDQNDKQALDDSQE</sequence>
<dbReference type="Pfam" id="PF12796">
    <property type="entry name" value="Ank_2"/>
    <property type="match status" value="3"/>
</dbReference>
<protein>
    <submittedName>
        <fullName evidence="6">Uncharacterized protein</fullName>
    </submittedName>
</protein>
<organism evidence="6 7">
    <name type="scientific">Venustampulla echinocandica</name>
    <dbReference type="NCBI Taxonomy" id="2656787"/>
    <lineage>
        <taxon>Eukaryota</taxon>
        <taxon>Fungi</taxon>
        <taxon>Dikarya</taxon>
        <taxon>Ascomycota</taxon>
        <taxon>Pezizomycotina</taxon>
        <taxon>Leotiomycetes</taxon>
        <taxon>Helotiales</taxon>
        <taxon>Pleuroascaceae</taxon>
        <taxon>Venustampulla</taxon>
    </lineage>
</organism>
<dbReference type="SUPFAM" id="SSF53474">
    <property type="entry name" value="alpha/beta-Hydrolases"/>
    <property type="match status" value="1"/>
</dbReference>
<proteinExistence type="predicted"/>
<feature type="compositionally biased region" description="Low complexity" evidence="3">
    <location>
        <begin position="1026"/>
        <end position="1045"/>
    </location>
</feature>
<name>A0A370TBV7_9HELO</name>
<dbReference type="OrthoDB" id="427518at2759"/>
<dbReference type="Pfam" id="PF22939">
    <property type="entry name" value="WHD_GPIID"/>
    <property type="match status" value="1"/>
</dbReference>
<evidence type="ECO:0000256" key="1">
    <source>
        <dbReference type="ARBA" id="ARBA00022737"/>
    </source>
</evidence>
<accession>A0A370TBV7</accession>
<dbReference type="PANTHER" id="PTHR10039:SF5">
    <property type="entry name" value="NACHT DOMAIN-CONTAINING PROTEIN"/>
    <property type="match status" value="1"/>
</dbReference>
<feature type="domain" description="GPI inositol-deacylase winged helix" evidence="4">
    <location>
        <begin position="599"/>
        <end position="687"/>
    </location>
</feature>
<dbReference type="SUPFAM" id="SSF48403">
    <property type="entry name" value="Ankyrin repeat"/>
    <property type="match status" value="1"/>
</dbReference>
<dbReference type="Gene3D" id="3.40.50.1820">
    <property type="entry name" value="alpha/beta hydrolase"/>
    <property type="match status" value="1"/>
</dbReference>
<dbReference type="RefSeq" id="XP_031865661.1">
    <property type="nucleotide sequence ID" value="XM_032018362.1"/>
</dbReference>
<comment type="caution">
    <text evidence="6">The sequence shown here is derived from an EMBL/GenBank/DDBJ whole genome shotgun (WGS) entry which is preliminary data.</text>
</comment>
<dbReference type="Pfam" id="PF24883">
    <property type="entry name" value="NPHP3_N"/>
    <property type="match status" value="1"/>
</dbReference>
<dbReference type="PROSITE" id="PS50297">
    <property type="entry name" value="ANK_REP_REGION"/>
    <property type="match status" value="5"/>
</dbReference>
<feature type="domain" description="Nephrocystin 3-like N-terminal" evidence="5">
    <location>
        <begin position="311"/>
        <end position="489"/>
    </location>
</feature>
<feature type="repeat" description="ANK" evidence="2">
    <location>
        <begin position="867"/>
        <end position="899"/>
    </location>
</feature>
<dbReference type="STRING" id="2656787.A0A370TBV7"/>
<evidence type="ECO:0000259" key="5">
    <source>
        <dbReference type="Pfam" id="PF24883"/>
    </source>
</evidence>
<feature type="repeat" description="ANK" evidence="2">
    <location>
        <begin position="933"/>
        <end position="965"/>
    </location>
</feature>
<dbReference type="PRINTS" id="PR01415">
    <property type="entry name" value="ANKYRIN"/>
</dbReference>
<dbReference type="Gene3D" id="1.25.40.20">
    <property type="entry name" value="Ankyrin repeat-containing domain"/>
    <property type="match status" value="2"/>
</dbReference>
<keyword evidence="2" id="KW-0040">ANK repeat</keyword>
<evidence type="ECO:0000256" key="2">
    <source>
        <dbReference type="PROSITE-ProRule" id="PRU00023"/>
    </source>
</evidence>
<dbReference type="InterPro" id="IPR029058">
    <property type="entry name" value="AB_hydrolase_fold"/>
</dbReference>
<dbReference type="InterPro" id="IPR002110">
    <property type="entry name" value="Ankyrin_rpt"/>
</dbReference>
<gene>
    <name evidence="6" type="ORF">BP5553_09739</name>
</gene>
<dbReference type="InterPro" id="IPR036770">
    <property type="entry name" value="Ankyrin_rpt-contain_sf"/>
</dbReference>
<feature type="repeat" description="ANK" evidence="2">
    <location>
        <begin position="833"/>
        <end position="865"/>
    </location>
</feature>
<feature type="repeat" description="ANK" evidence="2">
    <location>
        <begin position="967"/>
        <end position="999"/>
    </location>
</feature>
<dbReference type="InterPro" id="IPR027417">
    <property type="entry name" value="P-loop_NTPase"/>
</dbReference>
<reference evidence="6 7" key="1">
    <citation type="journal article" date="2018" name="IMA Fungus">
        <title>IMA Genome-F 9: Draft genome sequence of Annulohypoxylon stygium, Aspergillus mulundensis, Berkeleyomyces basicola (syn. Thielaviopsis basicola), Ceratocystis smalleyi, two Cercospora beticola strains, Coleophoma cylindrospora, Fusarium fracticaudum, Phialophora cf. hyalina, and Morchella septimelata.</title>
        <authorList>
            <person name="Wingfield B.D."/>
            <person name="Bills G.F."/>
            <person name="Dong Y."/>
            <person name="Huang W."/>
            <person name="Nel W.J."/>
            <person name="Swalarsk-Parry B.S."/>
            <person name="Vaghefi N."/>
            <person name="Wilken P.M."/>
            <person name="An Z."/>
            <person name="de Beer Z.W."/>
            <person name="De Vos L."/>
            <person name="Chen L."/>
            <person name="Duong T.A."/>
            <person name="Gao Y."/>
            <person name="Hammerbacher A."/>
            <person name="Kikkert J.R."/>
            <person name="Li Y."/>
            <person name="Li H."/>
            <person name="Li K."/>
            <person name="Li Q."/>
            <person name="Liu X."/>
            <person name="Ma X."/>
            <person name="Naidoo K."/>
            <person name="Pethybridge S.J."/>
            <person name="Sun J."/>
            <person name="Steenkamp E.T."/>
            <person name="van der Nest M.A."/>
            <person name="van Wyk S."/>
            <person name="Wingfield M.J."/>
            <person name="Xiong C."/>
            <person name="Yue Q."/>
            <person name="Zhang X."/>
        </authorList>
    </citation>
    <scope>NUCLEOTIDE SEQUENCE [LARGE SCALE GENOMIC DNA]</scope>
    <source>
        <strain evidence="6 7">BP 5553</strain>
    </source>
</reference>
<evidence type="ECO:0000313" key="7">
    <source>
        <dbReference type="Proteomes" id="UP000254866"/>
    </source>
</evidence>
<dbReference type="GeneID" id="43602588"/>
<evidence type="ECO:0000313" key="6">
    <source>
        <dbReference type="EMBL" id="RDL31530.1"/>
    </source>
</evidence>
<dbReference type="PANTHER" id="PTHR10039">
    <property type="entry name" value="AMELOGENIN"/>
    <property type="match status" value="1"/>
</dbReference>
<keyword evidence="7" id="KW-1185">Reference proteome</keyword>
<evidence type="ECO:0000259" key="4">
    <source>
        <dbReference type="Pfam" id="PF22939"/>
    </source>
</evidence>
<feature type="region of interest" description="Disordered" evidence="3">
    <location>
        <begin position="992"/>
        <end position="1011"/>
    </location>
</feature>
<dbReference type="InterPro" id="IPR054471">
    <property type="entry name" value="GPIID_WHD"/>
</dbReference>
<evidence type="ECO:0000256" key="3">
    <source>
        <dbReference type="SAM" id="MobiDB-lite"/>
    </source>
</evidence>
<feature type="compositionally biased region" description="Basic residues" evidence="3">
    <location>
        <begin position="1060"/>
        <end position="1069"/>
    </location>
</feature>
<feature type="repeat" description="ANK" evidence="2">
    <location>
        <begin position="899"/>
        <end position="931"/>
    </location>
</feature>